<proteinExistence type="predicted"/>
<dbReference type="PANTHER" id="PTHR22983">
    <property type="entry name" value="PROTEIN KINASE RELATED"/>
    <property type="match status" value="1"/>
</dbReference>
<keyword evidence="6" id="KW-0067">ATP-binding</keyword>
<keyword evidence="3" id="KW-0808">Transferase</keyword>
<evidence type="ECO:0000256" key="2">
    <source>
        <dbReference type="ARBA" id="ARBA00022527"/>
    </source>
</evidence>
<dbReference type="EC" id="2.7.11.1" evidence="1"/>
<name>A0A8S9S8T8_BRACR</name>
<dbReference type="GO" id="GO:0004674">
    <property type="term" value="F:protein serine/threonine kinase activity"/>
    <property type="evidence" value="ECO:0007669"/>
    <property type="project" value="UniProtKB-KW"/>
</dbReference>
<dbReference type="SUPFAM" id="SSF48371">
    <property type="entry name" value="ARM repeat"/>
    <property type="match status" value="1"/>
</dbReference>
<dbReference type="GO" id="GO:0005737">
    <property type="term" value="C:cytoplasm"/>
    <property type="evidence" value="ECO:0007669"/>
    <property type="project" value="TreeGrafter"/>
</dbReference>
<dbReference type="GO" id="GO:0005524">
    <property type="term" value="F:ATP binding"/>
    <property type="evidence" value="ECO:0007669"/>
    <property type="project" value="UniProtKB-KW"/>
</dbReference>
<evidence type="ECO:0000256" key="7">
    <source>
        <dbReference type="ARBA" id="ARBA00047899"/>
    </source>
</evidence>
<dbReference type="Proteomes" id="UP000712600">
    <property type="component" value="Unassembled WGS sequence"/>
</dbReference>
<protein>
    <recommendedName>
        <fullName evidence="1">non-specific serine/threonine protein kinase</fullName>
        <ecNumber evidence="1">2.7.11.1</ecNumber>
    </recommendedName>
</protein>
<dbReference type="InterPro" id="IPR016024">
    <property type="entry name" value="ARM-type_fold"/>
</dbReference>
<dbReference type="InterPro" id="IPR011989">
    <property type="entry name" value="ARM-like"/>
</dbReference>
<reference evidence="9" key="1">
    <citation type="submission" date="2019-12" db="EMBL/GenBank/DDBJ databases">
        <title>Genome sequencing and annotation of Brassica cretica.</title>
        <authorList>
            <person name="Studholme D.J."/>
            <person name="Sarris P."/>
        </authorList>
    </citation>
    <scope>NUCLEOTIDE SEQUENCE</scope>
    <source>
        <strain evidence="9">PFS-109/04</strain>
        <tissue evidence="9">Leaf</tissue>
    </source>
</reference>
<keyword evidence="2" id="KW-0723">Serine/threonine-protein kinase</keyword>
<evidence type="ECO:0000256" key="1">
    <source>
        <dbReference type="ARBA" id="ARBA00012513"/>
    </source>
</evidence>
<keyword evidence="4" id="KW-0547">Nucleotide-binding</keyword>
<dbReference type="EMBL" id="QGKX02000088">
    <property type="protein sequence ID" value="KAF3589203.1"/>
    <property type="molecule type" value="Genomic_DNA"/>
</dbReference>
<dbReference type="PANTHER" id="PTHR22983:SF6">
    <property type="entry name" value="SERINE_THREONINE-PROTEIN KINASE 36"/>
    <property type="match status" value="1"/>
</dbReference>
<organism evidence="9 10">
    <name type="scientific">Brassica cretica</name>
    <name type="common">Mustard</name>
    <dbReference type="NCBI Taxonomy" id="69181"/>
    <lineage>
        <taxon>Eukaryota</taxon>
        <taxon>Viridiplantae</taxon>
        <taxon>Streptophyta</taxon>
        <taxon>Embryophyta</taxon>
        <taxon>Tracheophyta</taxon>
        <taxon>Spermatophyta</taxon>
        <taxon>Magnoliopsida</taxon>
        <taxon>eudicotyledons</taxon>
        <taxon>Gunneridae</taxon>
        <taxon>Pentapetalae</taxon>
        <taxon>rosids</taxon>
        <taxon>malvids</taxon>
        <taxon>Brassicales</taxon>
        <taxon>Brassicaceae</taxon>
        <taxon>Brassiceae</taxon>
        <taxon>Brassica</taxon>
    </lineage>
</organism>
<evidence type="ECO:0000256" key="5">
    <source>
        <dbReference type="ARBA" id="ARBA00022777"/>
    </source>
</evidence>
<sequence length="634" mass="68702">METSSVMHQLLSRCCLHNGLMPSVLCGLPSFLSITSVASGGEDGTVISEIFSILSYATSSIKNQQTGETNNFKGRLNNLVYHSCLLLATVAQCLKLSGRVSALLMMTMLASSVSGLEVHRRDLVFNGWIFCCLGFLETGRHSSSAEQSWATSPKKHLHCLSAIANHIASEDKIEGSLENHSASAMLALASILSLEKGFSAESSFPEMAMPLIPRATKLCYHLRHMPSHEGGVISHSAKCNLPKWHGLLDGCVGLLESRLKWGGPLTVQQLVASGTPMLLINLLAGTLSNDSPSDIKNTPNRIGLSPLGVIWTVSSICHCLSGGTLTFRQVLLKTENMKLISSLMSNAYIKLVKNWGGPSGRKDGVRETINVITDLLAFPFVSLQSQPGPLSASASVNGGFILNMGSPGVRVCTEDRDLLKAIKEDMDKFIKVLLEVGVPSLILRCLEHLDLKDLVRPVALLAKMVGRPRLAVELVSKGLLDPNRMKKLLNQSSPGEVILDSLMIISDLSRMDKAFYKYIGEAALLQPLKEFPTHTDPNIHAKACSALGNMCKHNEYFYTSLAEHQIIGLLIDRCADPDKRTQKFACFAIANAAYHSDKLYEELRPSITQLANVLTSAEGDKTKANAAGALSNLV</sequence>
<keyword evidence="5" id="KW-0418">Kinase</keyword>
<evidence type="ECO:0000313" key="9">
    <source>
        <dbReference type="EMBL" id="KAF3589203.1"/>
    </source>
</evidence>
<comment type="catalytic activity">
    <reaction evidence="7">
        <text>L-threonyl-[protein] + ATP = O-phospho-L-threonyl-[protein] + ADP + H(+)</text>
        <dbReference type="Rhea" id="RHEA:46608"/>
        <dbReference type="Rhea" id="RHEA-COMP:11060"/>
        <dbReference type="Rhea" id="RHEA-COMP:11605"/>
        <dbReference type="ChEBI" id="CHEBI:15378"/>
        <dbReference type="ChEBI" id="CHEBI:30013"/>
        <dbReference type="ChEBI" id="CHEBI:30616"/>
        <dbReference type="ChEBI" id="CHEBI:61977"/>
        <dbReference type="ChEBI" id="CHEBI:456216"/>
        <dbReference type="EC" id="2.7.11.1"/>
    </reaction>
</comment>
<evidence type="ECO:0000256" key="4">
    <source>
        <dbReference type="ARBA" id="ARBA00022741"/>
    </source>
</evidence>
<comment type="caution">
    <text evidence="9">The sequence shown here is derived from an EMBL/GenBank/DDBJ whole genome shotgun (WGS) entry which is preliminary data.</text>
</comment>
<evidence type="ECO:0000256" key="6">
    <source>
        <dbReference type="ARBA" id="ARBA00022840"/>
    </source>
</evidence>
<evidence type="ECO:0000256" key="8">
    <source>
        <dbReference type="ARBA" id="ARBA00048679"/>
    </source>
</evidence>
<dbReference type="Gene3D" id="1.25.10.10">
    <property type="entry name" value="Leucine-rich Repeat Variant"/>
    <property type="match status" value="1"/>
</dbReference>
<comment type="catalytic activity">
    <reaction evidence="8">
        <text>L-seryl-[protein] + ATP = O-phospho-L-seryl-[protein] + ADP + H(+)</text>
        <dbReference type="Rhea" id="RHEA:17989"/>
        <dbReference type="Rhea" id="RHEA-COMP:9863"/>
        <dbReference type="Rhea" id="RHEA-COMP:11604"/>
        <dbReference type="ChEBI" id="CHEBI:15378"/>
        <dbReference type="ChEBI" id="CHEBI:29999"/>
        <dbReference type="ChEBI" id="CHEBI:30616"/>
        <dbReference type="ChEBI" id="CHEBI:83421"/>
        <dbReference type="ChEBI" id="CHEBI:456216"/>
        <dbReference type="EC" id="2.7.11.1"/>
    </reaction>
</comment>
<gene>
    <name evidence="9" type="ORF">F2Q69_00029679</name>
</gene>
<dbReference type="AlphaFoldDB" id="A0A8S9S8T8"/>
<evidence type="ECO:0000256" key="3">
    <source>
        <dbReference type="ARBA" id="ARBA00022679"/>
    </source>
</evidence>
<accession>A0A8S9S8T8</accession>
<evidence type="ECO:0000313" key="10">
    <source>
        <dbReference type="Proteomes" id="UP000712600"/>
    </source>
</evidence>